<feature type="compositionally biased region" description="Low complexity" evidence="1">
    <location>
        <begin position="28"/>
        <end position="37"/>
    </location>
</feature>
<evidence type="ECO:0000256" key="1">
    <source>
        <dbReference type="SAM" id="MobiDB-lite"/>
    </source>
</evidence>
<feature type="region of interest" description="Disordered" evidence="1">
    <location>
        <begin position="55"/>
        <end position="91"/>
    </location>
</feature>
<sequence>MTLRTRVVAPLHFATSPKRPQMRSNRTSADAPSSEAASAEMLALDALLDAALADSFPASDPPALCSPHGQRPKHGVQAKTSGAQGSGAPSE</sequence>
<dbReference type="AlphaFoldDB" id="A0A6J4JVW0"/>
<protein>
    <submittedName>
        <fullName evidence="2">Uncharacterized protein</fullName>
    </submittedName>
</protein>
<evidence type="ECO:0000313" key="2">
    <source>
        <dbReference type="EMBL" id="CAA9288953.1"/>
    </source>
</evidence>
<reference evidence="2" key="1">
    <citation type="submission" date="2020-02" db="EMBL/GenBank/DDBJ databases">
        <authorList>
            <person name="Meier V. D."/>
        </authorList>
    </citation>
    <scope>NUCLEOTIDE SEQUENCE</scope>
    <source>
        <strain evidence="2">AVDCRST_MAG93</strain>
    </source>
</reference>
<accession>A0A6J4JVW0</accession>
<dbReference type="EMBL" id="CADCTR010001276">
    <property type="protein sequence ID" value="CAA9288953.1"/>
    <property type="molecule type" value="Genomic_DNA"/>
</dbReference>
<feature type="region of interest" description="Disordered" evidence="1">
    <location>
        <begin position="1"/>
        <end position="37"/>
    </location>
</feature>
<gene>
    <name evidence="2" type="ORF">AVDCRST_MAG93-3748</name>
</gene>
<feature type="compositionally biased region" description="Polar residues" evidence="1">
    <location>
        <begin position="78"/>
        <end position="91"/>
    </location>
</feature>
<name>A0A6J4JVW0_9CHLR</name>
<proteinExistence type="predicted"/>
<organism evidence="2">
    <name type="scientific">uncultured Chloroflexia bacterium</name>
    <dbReference type="NCBI Taxonomy" id="1672391"/>
    <lineage>
        <taxon>Bacteria</taxon>
        <taxon>Bacillati</taxon>
        <taxon>Chloroflexota</taxon>
        <taxon>Chloroflexia</taxon>
        <taxon>environmental samples</taxon>
    </lineage>
</organism>